<feature type="transmembrane region" description="Helical" evidence="1">
    <location>
        <begin position="17"/>
        <end position="38"/>
    </location>
</feature>
<proteinExistence type="predicted"/>
<gene>
    <name evidence="2" type="ORF">M441DRAFT_140884</name>
</gene>
<feature type="transmembrane region" description="Helical" evidence="1">
    <location>
        <begin position="99"/>
        <end position="121"/>
    </location>
</feature>
<protein>
    <submittedName>
        <fullName evidence="2">Uncharacterized protein</fullName>
    </submittedName>
</protein>
<dbReference type="AlphaFoldDB" id="A0A2T3Z8U1"/>
<evidence type="ECO:0000256" key="1">
    <source>
        <dbReference type="SAM" id="Phobius"/>
    </source>
</evidence>
<dbReference type="Proteomes" id="UP000240493">
    <property type="component" value="Unassembled WGS sequence"/>
</dbReference>
<keyword evidence="1" id="KW-0812">Transmembrane</keyword>
<keyword evidence="3" id="KW-1185">Reference proteome</keyword>
<organism evidence="2 3">
    <name type="scientific">Trichoderma asperellum (strain ATCC 204424 / CBS 433.97 / NBRC 101777)</name>
    <dbReference type="NCBI Taxonomy" id="1042311"/>
    <lineage>
        <taxon>Eukaryota</taxon>
        <taxon>Fungi</taxon>
        <taxon>Dikarya</taxon>
        <taxon>Ascomycota</taxon>
        <taxon>Pezizomycotina</taxon>
        <taxon>Sordariomycetes</taxon>
        <taxon>Hypocreomycetidae</taxon>
        <taxon>Hypocreales</taxon>
        <taxon>Hypocreaceae</taxon>
        <taxon>Trichoderma</taxon>
    </lineage>
</organism>
<keyword evidence="1" id="KW-0472">Membrane</keyword>
<dbReference type="OrthoDB" id="6509908at2759"/>
<evidence type="ECO:0000313" key="3">
    <source>
        <dbReference type="Proteomes" id="UP000240493"/>
    </source>
</evidence>
<reference evidence="2 3" key="1">
    <citation type="submission" date="2016-07" db="EMBL/GenBank/DDBJ databases">
        <title>Multiple horizontal gene transfer events from other fungi enriched the ability of initially mycotrophic Trichoderma (Ascomycota) to feed on dead plant biomass.</title>
        <authorList>
            <consortium name="DOE Joint Genome Institute"/>
            <person name="Aerts A."/>
            <person name="Atanasova L."/>
            <person name="Chenthamara K."/>
            <person name="Zhang J."/>
            <person name="Grujic M."/>
            <person name="Henrissat B."/>
            <person name="Kuo A."/>
            <person name="Salamov A."/>
            <person name="Lipzen A."/>
            <person name="Labutti K."/>
            <person name="Barry K."/>
            <person name="Miao Y."/>
            <person name="Rahimi M.J."/>
            <person name="Shen Q."/>
            <person name="Grigoriev I.V."/>
            <person name="Kubicek C.P."/>
            <person name="Druzhinina I.S."/>
        </authorList>
    </citation>
    <scope>NUCLEOTIDE SEQUENCE [LARGE SCALE GENOMIC DNA]</scope>
    <source>
        <strain evidence="2 3">CBS 433.97</strain>
    </source>
</reference>
<dbReference type="EMBL" id="KZ679262">
    <property type="protein sequence ID" value="PTB41202.1"/>
    <property type="molecule type" value="Genomic_DNA"/>
</dbReference>
<feature type="non-terminal residue" evidence="2">
    <location>
        <position position="1"/>
    </location>
</feature>
<feature type="transmembrane region" description="Helical" evidence="1">
    <location>
        <begin position="58"/>
        <end position="79"/>
    </location>
</feature>
<evidence type="ECO:0000313" key="2">
    <source>
        <dbReference type="EMBL" id="PTB41202.1"/>
    </source>
</evidence>
<feature type="transmembrane region" description="Helical" evidence="1">
    <location>
        <begin position="127"/>
        <end position="146"/>
    </location>
</feature>
<sequence>YQNYYTEHFQFDPSRTAILGGIQTFLLLFSGDAAGPLYDAGYTRLLAGTIMQRLCIEYWQFVLAKSFCIGFGGGLISFLTLNVCGSICSLRKKIANADFGFCIIVIINIASALGCILLSSISLCISFLIYAYPLSSTLTLIFALDFDGARNVASFIVSGIYRGNTSLFFVPQPIVLIELCPILSLSGRVL</sequence>
<name>A0A2T3Z8U1_TRIA4</name>
<keyword evidence="1" id="KW-1133">Transmembrane helix</keyword>
<accession>A0A2T3Z8U1</accession>